<organism evidence="1 2">
    <name type="scientific">Victivallis lenta</name>
    <dbReference type="NCBI Taxonomy" id="2606640"/>
    <lineage>
        <taxon>Bacteria</taxon>
        <taxon>Pseudomonadati</taxon>
        <taxon>Lentisphaerota</taxon>
        <taxon>Lentisphaeria</taxon>
        <taxon>Victivallales</taxon>
        <taxon>Victivallaceae</taxon>
        <taxon>Victivallis</taxon>
    </lineage>
</organism>
<comment type="caution">
    <text evidence="1">The sequence shown here is derived from an EMBL/GenBank/DDBJ whole genome shotgun (WGS) entry which is preliminary data.</text>
</comment>
<dbReference type="RefSeq" id="WP_154420834.1">
    <property type="nucleotide sequence ID" value="NZ_VUNS01000046.1"/>
</dbReference>
<dbReference type="AlphaFoldDB" id="A0A844G729"/>
<dbReference type="EMBL" id="VUNS01000046">
    <property type="protein sequence ID" value="MST99667.1"/>
    <property type="molecule type" value="Genomic_DNA"/>
</dbReference>
<keyword evidence="2" id="KW-1185">Reference proteome</keyword>
<gene>
    <name evidence="1" type="ORF">FYJ85_21795</name>
</gene>
<sequence length="114" mass="12874">MKFDFSAKLSKSADAGSFTCKLEAPCPVPTQMLMLQFELPESEMVDKEILFEGAEPVTLPEISANYRVTERKQVRKLSLPLHDGRMEIILSRPIDVAVNDNRNIGFCPVLYNIE</sequence>
<reference evidence="1 2" key="1">
    <citation type="submission" date="2019-08" db="EMBL/GenBank/DDBJ databases">
        <title>In-depth cultivation of the pig gut microbiome towards novel bacterial diversity and tailored functional studies.</title>
        <authorList>
            <person name="Wylensek D."/>
            <person name="Hitch T.C.A."/>
            <person name="Clavel T."/>
        </authorList>
    </citation>
    <scope>NUCLEOTIDE SEQUENCE [LARGE SCALE GENOMIC DNA]</scope>
    <source>
        <strain evidence="1 2">BBE-744-WT-12</strain>
    </source>
</reference>
<protein>
    <submittedName>
        <fullName evidence="1">Uncharacterized protein</fullName>
    </submittedName>
</protein>
<name>A0A844G729_9BACT</name>
<accession>A0A844G729</accession>
<evidence type="ECO:0000313" key="1">
    <source>
        <dbReference type="EMBL" id="MST99667.1"/>
    </source>
</evidence>
<dbReference type="Proteomes" id="UP000435649">
    <property type="component" value="Unassembled WGS sequence"/>
</dbReference>
<evidence type="ECO:0000313" key="2">
    <source>
        <dbReference type="Proteomes" id="UP000435649"/>
    </source>
</evidence>
<proteinExistence type="predicted"/>